<dbReference type="EMBL" id="JAAZNV010000012">
    <property type="protein sequence ID" value="NMB91873.1"/>
    <property type="molecule type" value="Genomic_DNA"/>
</dbReference>
<keyword evidence="1" id="KW-0472">Membrane</keyword>
<proteinExistence type="predicted"/>
<dbReference type="AlphaFoldDB" id="A0A7X9E7S0"/>
<dbReference type="Proteomes" id="UP000590542">
    <property type="component" value="Unassembled WGS sequence"/>
</dbReference>
<evidence type="ECO:0000313" key="3">
    <source>
        <dbReference type="Proteomes" id="UP000590542"/>
    </source>
</evidence>
<keyword evidence="1" id="KW-1133">Transmembrane helix</keyword>
<evidence type="ECO:0008006" key="4">
    <source>
        <dbReference type="Google" id="ProtNLM"/>
    </source>
</evidence>
<gene>
    <name evidence="2" type="ORF">GYA37_03445</name>
</gene>
<reference evidence="2 3" key="1">
    <citation type="journal article" date="2020" name="Biotechnol. Biofuels">
        <title>New insights from the biogas microbiome by comprehensive genome-resolved metagenomics of nearly 1600 species originating from multiple anaerobic digesters.</title>
        <authorList>
            <person name="Campanaro S."/>
            <person name="Treu L."/>
            <person name="Rodriguez-R L.M."/>
            <person name="Kovalovszki A."/>
            <person name="Ziels R.M."/>
            <person name="Maus I."/>
            <person name="Zhu X."/>
            <person name="Kougias P.G."/>
            <person name="Basile A."/>
            <person name="Luo G."/>
            <person name="Schluter A."/>
            <person name="Konstantinidis K.T."/>
            <person name="Angelidaki I."/>
        </authorList>
    </citation>
    <scope>NUCLEOTIDE SEQUENCE [LARGE SCALE GENOMIC DNA]</scope>
    <source>
        <strain evidence="2">AS27yjCOA_202</strain>
    </source>
</reference>
<keyword evidence="1" id="KW-0812">Transmembrane</keyword>
<feature type="transmembrane region" description="Helical" evidence="1">
    <location>
        <begin position="102"/>
        <end position="121"/>
    </location>
</feature>
<evidence type="ECO:0000313" key="2">
    <source>
        <dbReference type="EMBL" id="NMB91873.1"/>
    </source>
</evidence>
<comment type="caution">
    <text evidence="2">The sequence shown here is derived from an EMBL/GenBank/DDBJ whole genome shotgun (WGS) entry which is preliminary data.</text>
</comment>
<feature type="transmembrane region" description="Helical" evidence="1">
    <location>
        <begin position="65"/>
        <end position="82"/>
    </location>
</feature>
<protein>
    <recommendedName>
        <fullName evidence="4">Transmembrane protein</fullName>
    </recommendedName>
</protein>
<evidence type="ECO:0000256" key="1">
    <source>
        <dbReference type="SAM" id="Phobius"/>
    </source>
</evidence>
<organism evidence="2 3">
    <name type="scientific">candidate division WWE3 bacterium</name>
    <dbReference type="NCBI Taxonomy" id="2053526"/>
    <lineage>
        <taxon>Bacteria</taxon>
        <taxon>Katanobacteria</taxon>
    </lineage>
</organism>
<name>A0A7X9E7S0_UNCKA</name>
<feature type="transmembrane region" description="Helical" evidence="1">
    <location>
        <begin position="41"/>
        <end position="58"/>
    </location>
</feature>
<sequence length="150" mass="16758">MGSTPTHGTNQSILTFSCYSNKISSKQGKDEEMKRGLCGRVISSVIGIMFIGTILFLCKVNIKEISLLWVILYAVCLLLLYVQEDLAINIIFGFEHKDSQDLYGFLLSIFPPIALLLEIVFSIKRIIEEASDSYEGDSFDYIGGGKEDED</sequence>
<accession>A0A7X9E7S0</accession>